<evidence type="ECO:0000313" key="1">
    <source>
        <dbReference type="EMBL" id="MCY1075604.1"/>
    </source>
</evidence>
<accession>A0ABT4A2V5</accession>
<dbReference type="InterPro" id="IPR036574">
    <property type="entry name" value="Scorpion_toxin-like_sf"/>
</dbReference>
<gene>
    <name evidence="1" type="ORF">OV287_14055</name>
</gene>
<comment type="caution">
    <text evidence="1">The sequence shown here is derived from an EMBL/GenBank/DDBJ whole genome shotgun (WGS) entry which is preliminary data.</text>
</comment>
<sequence>MRRFIVGVSLVLGLGVGFTAGARNGVVDRGGPATICAEPCDEYCQELGYSDGYCGGRRCVCIE</sequence>
<organism evidence="1 2">
    <name type="scientific">Archangium lansingense</name>
    <dbReference type="NCBI Taxonomy" id="2995310"/>
    <lineage>
        <taxon>Bacteria</taxon>
        <taxon>Pseudomonadati</taxon>
        <taxon>Myxococcota</taxon>
        <taxon>Myxococcia</taxon>
        <taxon>Myxococcales</taxon>
        <taxon>Cystobacterineae</taxon>
        <taxon>Archangiaceae</taxon>
        <taxon>Archangium</taxon>
    </lineage>
</organism>
<dbReference type="Proteomes" id="UP001207654">
    <property type="component" value="Unassembled WGS sequence"/>
</dbReference>
<protein>
    <submittedName>
        <fullName evidence="1">Uncharacterized protein</fullName>
    </submittedName>
</protein>
<name>A0ABT4A2V5_9BACT</name>
<dbReference type="RefSeq" id="WP_267534529.1">
    <property type="nucleotide sequence ID" value="NZ_JAPNKA010000001.1"/>
</dbReference>
<keyword evidence="2" id="KW-1185">Reference proteome</keyword>
<dbReference type="EMBL" id="JAPNKA010000001">
    <property type="protein sequence ID" value="MCY1075604.1"/>
    <property type="molecule type" value="Genomic_DNA"/>
</dbReference>
<dbReference type="SUPFAM" id="SSF57095">
    <property type="entry name" value="Scorpion toxin-like"/>
    <property type="match status" value="1"/>
</dbReference>
<reference evidence="1 2" key="1">
    <citation type="submission" date="2022-11" db="EMBL/GenBank/DDBJ databases">
        <title>Minimal conservation of predation-associated metabolite biosynthetic gene clusters underscores biosynthetic potential of Myxococcota including descriptions for ten novel species: Archangium lansinium sp. nov., Myxococcus landrumus sp. nov., Nannocystis bai.</title>
        <authorList>
            <person name="Ahearne A."/>
            <person name="Stevens C."/>
            <person name="Phillips K."/>
        </authorList>
    </citation>
    <scope>NUCLEOTIDE SEQUENCE [LARGE SCALE GENOMIC DNA]</scope>
    <source>
        <strain evidence="1 2">MIWBW</strain>
    </source>
</reference>
<evidence type="ECO:0000313" key="2">
    <source>
        <dbReference type="Proteomes" id="UP001207654"/>
    </source>
</evidence>
<proteinExistence type="predicted"/>